<dbReference type="InterPro" id="IPR006311">
    <property type="entry name" value="TAT_signal"/>
</dbReference>
<proteinExistence type="predicted"/>
<sequence>MFPAVTRRFALGLAGVGGVAAALTSCGAGADYKGEAKLDRYDTSAGPYEPATQEHPSKNVPVPIKPDNMGENSVAGLHATICYFAASLQYMMNTGDSQHLKDIRFDREDLKSYTDVAELFDDKTWLSEVTVTIELTTSAPIRNTDGYQWPAKLTMKQGDFALIRGKVSQVPQNRKLVQSEGDITGRYVEGSWNLSTPKKR</sequence>
<dbReference type="Pfam" id="PF19843">
    <property type="entry name" value="DUF6318"/>
    <property type="match status" value="1"/>
</dbReference>
<dbReference type="PROSITE" id="PS51318">
    <property type="entry name" value="TAT"/>
    <property type="match status" value="1"/>
</dbReference>
<dbReference type="GeneID" id="93862795"/>
<gene>
    <name evidence="1" type="ORF">NCTC10207_01382</name>
</gene>
<name>A0A7Z9D542_9MICC</name>
<dbReference type="RefSeq" id="WP_126500172.1">
    <property type="nucleotide sequence ID" value="NZ_CAURCD010000006.1"/>
</dbReference>
<evidence type="ECO:0000313" key="2">
    <source>
        <dbReference type="Proteomes" id="UP000282386"/>
    </source>
</evidence>
<dbReference type="PROSITE" id="PS51257">
    <property type="entry name" value="PROKAR_LIPOPROTEIN"/>
    <property type="match status" value="1"/>
</dbReference>
<dbReference type="Proteomes" id="UP000282386">
    <property type="component" value="Chromosome"/>
</dbReference>
<evidence type="ECO:0000313" key="1">
    <source>
        <dbReference type="EMBL" id="VEI23282.1"/>
    </source>
</evidence>
<organism evidence="1 2">
    <name type="scientific">Rothia aeria</name>
    <dbReference type="NCBI Taxonomy" id="172042"/>
    <lineage>
        <taxon>Bacteria</taxon>
        <taxon>Bacillati</taxon>
        <taxon>Actinomycetota</taxon>
        <taxon>Actinomycetes</taxon>
        <taxon>Micrococcales</taxon>
        <taxon>Micrococcaceae</taxon>
        <taxon>Rothia</taxon>
    </lineage>
</organism>
<dbReference type="InterPro" id="IPR046281">
    <property type="entry name" value="DUF6318"/>
</dbReference>
<dbReference type="AlphaFoldDB" id="A0A7Z9D542"/>
<dbReference type="EMBL" id="LR134479">
    <property type="protein sequence ID" value="VEI23282.1"/>
    <property type="molecule type" value="Genomic_DNA"/>
</dbReference>
<accession>A0A7Z9D542</accession>
<protein>
    <submittedName>
        <fullName evidence="1">Uncharacterized protein</fullName>
    </submittedName>
</protein>
<reference evidence="1 2" key="1">
    <citation type="submission" date="2018-12" db="EMBL/GenBank/DDBJ databases">
        <authorList>
            <consortium name="Pathogen Informatics"/>
        </authorList>
    </citation>
    <scope>NUCLEOTIDE SEQUENCE [LARGE SCALE GENOMIC DNA]</scope>
    <source>
        <strain evidence="1 2">NCTC10207</strain>
    </source>
</reference>